<name>A0A067LZ68_BOTB1</name>
<evidence type="ECO:0000313" key="1">
    <source>
        <dbReference type="EMBL" id="KDQ08723.1"/>
    </source>
</evidence>
<organism evidence="1 2">
    <name type="scientific">Botryobasidium botryosum (strain FD-172 SS1)</name>
    <dbReference type="NCBI Taxonomy" id="930990"/>
    <lineage>
        <taxon>Eukaryota</taxon>
        <taxon>Fungi</taxon>
        <taxon>Dikarya</taxon>
        <taxon>Basidiomycota</taxon>
        <taxon>Agaricomycotina</taxon>
        <taxon>Agaricomycetes</taxon>
        <taxon>Cantharellales</taxon>
        <taxon>Botryobasidiaceae</taxon>
        <taxon>Botryobasidium</taxon>
    </lineage>
</organism>
<dbReference type="InParanoid" id="A0A067LZ68"/>
<evidence type="ECO:0000313" key="2">
    <source>
        <dbReference type="Proteomes" id="UP000027195"/>
    </source>
</evidence>
<dbReference type="AlphaFoldDB" id="A0A067LZ68"/>
<reference evidence="2" key="1">
    <citation type="journal article" date="2014" name="Proc. Natl. Acad. Sci. U.S.A.">
        <title>Extensive sampling of basidiomycete genomes demonstrates inadequacy of the white-rot/brown-rot paradigm for wood decay fungi.</title>
        <authorList>
            <person name="Riley R."/>
            <person name="Salamov A.A."/>
            <person name="Brown D.W."/>
            <person name="Nagy L.G."/>
            <person name="Floudas D."/>
            <person name="Held B.W."/>
            <person name="Levasseur A."/>
            <person name="Lombard V."/>
            <person name="Morin E."/>
            <person name="Otillar R."/>
            <person name="Lindquist E.A."/>
            <person name="Sun H."/>
            <person name="LaButti K.M."/>
            <person name="Schmutz J."/>
            <person name="Jabbour D."/>
            <person name="Luo H."/>
            <person name="Baker S.E."/>
            <person name="Pisabarro A.G."/>
            <person name="Walton J.D."/>
            <person name="Blanchette R.A."/>
            <person name="Henrissat B."/>
            <person name="Martin F."/>
            <person name="Cullen D."/>
            <person name="Hibbett D.S."/>
            <person name="Grigoriev I.V."/>
        </authorList>
    </citation>
    <scope>NUCLEOTIDE SEQUENCE [LARGE SCALE GENOMIC DNA]</scope>
    <source>
        <strain evidence="2">FD-172 SS1</strain>
    </source>
</reference>
<accession>A0A067LZ68</accession>
<protein>
    <submittedName>
        <fullName evidence="1">Uncharacterized protein</fullName>
    </submittedName>
</protein>
<gene>
    <name evidence="1" type="ORF">BOTBODRAFT_560983</name>
</gene>
<dbReference type="Proteomes" id="UP000027195">
    <property type="component" value="Unassembled WGS sequence"/>
</dbReference>
<dbReference type="EMBL" id="KL198087">
    <property type="protein sequence ID" value="KDQ08723.1"/>
    <property type="molecule type" value="Genomic_DNA"/>
</dbReference>
<proteinExistence type="predicted"/>
<dbReference type="HOGENOM" id="CLU_1481759_0_0_1"/>
<keyword evidence="2" id="KW-1185">Reference proteome</keyword>
<sequence length="182" mass="20194">MRPPIKPACRMPSYHESANLFLPWFFKPHIQFVFDILPDALIFFPDMNRAGQVEATPMIKGQPVKLQVRRPVVLPKKLIRGSLPPSSSSTAYGHTKSGPFREGNLAANAPKDSNAVRPSFEMLVSPRLQGNCPLAIWLVTRGFEGCISILVQPPKKKTPGECTHQHCLVFSSGHSQCVNCVY</sequence>